<comment type="cofactor">
    <cofactor evidence="1">
        <name>Mg(2+)</name>
        <dbReference type="ChEBI" id="CHEBI:18420"/>
    </cofactor>
</comment>
<organism evidence="5 6">
    <name type="scientific">Aliikangiella maris</name>
    <dbReference type="NCBI Taxonomy" id="3162458"/>
    <lineage>
        <taxon>Bacteria</taxon>
        <taxon>Pseudomonadati</taxon>
        <taxon>Pseudomonadota</taxon>
        <taxon>Gammaproteobacteria</taxon>
        <taxon>Oceanospirillales</taxon>
        <taxon>Pleioneaceae</taxon>
        <taxon>Aliikangiella</taxon>
    </lineage>
</organism>
<feature type="domain" description="HpcH/HpaI aldolase/citrate lyase" evidence="4">
    <location>
        <begin position="52"/>
        <end position="243"/>
    </location>
</feature>
<gene>
    <name evidence="5" type="ORF">ABVT43_11805</name>
</gene>
<dbReference type="InterPro" id="IPR040442">
    <property type="entry name" value="Pyrv_kinase-like_dom_sf"/>
</dbReference>
<dbReference type="InterPro" id="IPR015813">
    <property type="entry name" value="Pyrv/PenolPyrv_kinase-like_dom"/>
</dbReference>
<evidence type="ECO:0000259" key="4">
    <source>
        <dbReference type="Pfam" id="PF03328"/>
    </source>
</evidence>
<dbReference type="InterPro" id="IPR005000">
    <property type="entry name" value="Aldolase/citrate-lyase_domain"/>
</dbReference>
<dbReference type="InterPro" id="IPR011206">
    <property type="entry name" value="Citrate_lyase_beta/mcl1/mcl2"/>
</dbReference>
<reference evidence="5 6" key="1">
    <citation type="submission" date="2024-06" db="EMBL/GenBank/DDBJ databases">
        <authorList>
            <person name="Li F."/>
        </authorList>
    </citation>
    <scope>NUCLEOTIDE SEQUENCE [LARGE SCALE GENOMIC DNA]</scope>
    <source>
        <strain evidence="5 6">GXAS 311</strain>
    </source>
</reference>
<sequence>MSGYVHPSAALFDGEKAFPVIPACEHFAGSEKLIIKALEIQQKMGPVFDITCDCEDGAATGKEAEHAQMVARVINDAKNEYQMVGVRVHDFTHPCWQQDIDILMPQVGDKLAYITLPKATDTSQVKQMIDYIQSAAKRHQIEREIPIHVLIETHGALQSVWEIAALEWVQVLDFGMMDFVSGHLGAIPAVNMRSPGQFEHPLIARAKTEISAAALANGVIPSHNVTLDLKNTQQTQADASRAKNEFGYLRMWSIYPTQIETIINAMKPDYSEIKDAEQILLAAQEADWGPIQYEGELHDRATYRYYWQLLQRAKISGVILSDNSLERFFA</sequence>
<proteinExistence type="predicted"/>
<keyword evidence="6" id="KW-1185">Reference proteome</keyword>
<evidence type="ECO:0000256" key="1">
    <source>
        <dbReference type="ARBA" id="ARBA00001946"/>
    </source>
</evidence>
<dbReference type="SUPFAM" id="SSF51621">
    <property type="entry name" value="Phosphoenolpyruvate/pyruvate domain"/>
    <property type="match status" value="1"/>
</dbReference>
<keyword evidence="2" id="KW-0479">Metal-binding</keyword>
<dbReference type="Gene3D" id="3.20.20.60">
    <property type="entry name" value="Phosphoenolpyruvate-binding domains"/>
    <property type="match status" value="1"/>
</dbReference>
<evidence type="ECO:0000256" key="3">
    <source>
        <dbReference type="ARBA" id="ARBA00022842"/>
    </source>
</evidence>
<dbReference type="PIRSF" id="PIRSF015582">
    <property type="entry name" value="Cit_lyase_B"/>
    <property type="match status" value="1"/>
</dbReference>
<dbReference type="Gene3D" id="6.10.140.960">
    <property type="match status" value="1"/>
</dbReference>
<dbReference type="PANTHER" id="PTHR11105:SF0">
    <property type="entry name" value="CITRAMALYL-COA LYASE, MITOCHONDRIAL"/>
    <property type="match status" value="1"/>
</dbReference>
<dbReference type="RefSeq" id="WP_353896397.1">
    <property type="nucleotide sequence ID" value="NZ_JBEVCJ010000013.1"/>
</dbReference>
<dbReference type="EMBL" id="JBEVCJ010000013">
    <property type="protein sequence ID" value="MET1255813.1"/>
    <property type="molecule type" value="Genomic_DNA"/>
</dbReference>
<protein>
    <submittedName>
        <fullName evidence="5">Aldolase/citrate lyase family protein</fullName>
    </submittedName>
</protein>
<dbReference type="PANTHER" id="PTHR11105">
    <property type="entry name" value="CITRATE LYASE SUBUNIT BETA-RELATED"/>
    <property type="match status" value="1"/>
</dbReference>
<keyword evidence="5" id="KW-0456">Lyase</keyword>
<name>A0ABV2BV57_9GAMM</name>
<evidence type="ECO:0000256" key="2">
    <source>
        <dbReference type="ARBA" id="ARBA00022723"/>
    </source>
</evidence>
<keyword evidence="3" id="KW-0460">Magnesium</keyword>
<evidence type="ECO:0000313" key="5">
    <source>
        <dbReference type="EMBL" id="MET1255813.1"/>
    </source>
</evidence>
<evidence type="ECO:0000313" key="6">
    <source>
        <dbReference type="Proteomes" id="UP001548189"/>
    </source>
</evidence>
<dbReference type="Pfam" id="PF03328">
    <property type="entry name" value="HpcH_HpaI"/>
    <property type="match status" value="1"/>
</dbReference>
<accession>A0ABV2BV57</accession>
<dbReference type="Proteomes" id="UP001548189">
    <property type="component" value="Unassembled WGS sequence"/>
</dbReference>
<comment type="caution">
    <text evidence="5">The sequence shown here is derived from an EMBL/GenBank/DDBJ whole genome shotgun (WGS) entry which is preliminary data.</text>
</comment>
<dbReference type="GO" id="GO:0016829">
    <property type="term" value="F:lyase activity"/>
    <property type="evidence" value="ECO:0007669"/>
    <property type="project" value="UniProtKB-KW"/>
</dbReference>
<dbReference type="InterPro" id="IPR040186">
    <property type="entry name" value="Citramalyl-CoA_lyase"/>
</dbReference>